<proteinExistence type="predicted"/>
<dbReference type="OrthoDB" id="9813903at2"/>
<organism evidence="4 5">
    <name type="scientific">Eoetvoesiella caeni</name>
    <dbReference type="NCBI Taxonomy" id="645616"/>
    <lineage>
        <taxon>Bacteria</taxon>
        <taxon>Pseudomonadati</taxon>
        <taxon>Pseudomonadota</taxon>
        <taxon>Betaproteobacteria</taxon>
        <taxon>Burkholderiales</taxon>
        <taxon>Alcaligenaceae</taxon>
        <taxon>Eoetvoesiella</taxon>
    </lineage>
</organism>
<evidence type="ECO:0000256" key="1">
    <source>
        <dbReference type="ARBA" id="ARBA00012528"/>
    </source>
</evidence>
<gene>
    <name evidence="4" type="ORF">DFR37_103253</name>
</gene>
<dbReference type="EMBL" id="QNRQ01000003">
    <property type="protein sequence ID" value="RBP40910.1"/>
    <property type="molecule type" value="Genomic_DNA"/>
</dbReference>
<dbReference type="FunFam" id="3.30.70.270:FF:000001">
    <property type="entry name" value="Diguanylate cyclase domain protein"/>
    <property type="match status" value="1"/>
</dbReference>
<dbReference type="SMART" id="SM00267">
    <property type="entry name" value="GGDEF"/>
    <property type="match status" value="1"/>
</dbReference>
<comment type="catalytic activity">
    <reaction evidence="2">
        <text>2 GTP = 3',3'-c-di-GMP + 2 diphosphate</text>
        <dbReference type="Rhea" id="RHEA:24898"/>
        <dbReference type="ChEBI" id="CHEBI:33019"/>
        <dbReference type="ChEBI" id="CHEBI:37565"/>
        <dbReference type="ChEBI" id="CHEBI:58805"/>
        <dbReference type="EC" id="2.7.7.65"/>
    </reaction>
</comment>
<accession>A0A366HEK3</accession>
<dbReference type="RefSeq" id="WP_113932669.1">
    <property type="nucleotide sequence ID" value="NZ_JBHLTB010000007.1"/>
</dbReference>
<feature type="domain" description="GGDEF" evidence="3">
    <location>
        <begin position="106"/>
        <end position="236"/>
    </location>
</feature>
<dbReference type="PANTHER" id="PTHR45138:SF9">
    <property type="entry name" value="DIGUANYLATE CYCLASE DGCM-RELATED"/>
    <property type="match status" value="1"/>
</dbReference>
<dbReference type="CDD" id="cd01949">
    <property type="entry name" value="GGDEF"/>
    <property type="match status" value="1"/>
</dbReference>
<keyword evidence="5" id="KW-1185">Reference proteome</keyword>
<dbReference type="Gene3D" id="3.30.70.270">
    <property type="match status" value="1"/>
</dbReference>
<evidence type="ECO:0000259" key="3">
    <source>
        <dbReference type="PROSITE" id="PS50887"/>
    </source>
</evidence>
<evidence type="ECO:0000313" key="4">
    <source>
        <dbReference type="EMBL" id="RBP40910.1"/>
    </source>
</evidence>
<dbReference type="PROSITE" id="PS50887">
    <property type="entry name" value="GGDEF"/>
    <property type="match status" value="1"/>
</dbReference>
<dbReference type="EC" id="2.7.7.65" evidence="1"/>
<comment type="caution">
    <text evidence="4">The sequence shown here is derived from an EMBL/GenBank/DDBJ whole genome shotgun (WGS) entry which is preliminary data.</text>
</comment>
<dbReference type="SUPFAM" id="SSF55073">
    <property type="entry name" value="Nucleotide cyclase"/>
    <property type="match status" value="1"/>
</dbReference>
<dbReference type="GO" id="GO:0052621">
    <property type="term" value="F:diguanylate cyclase activity"/>
    <property type="evidence" value="ECO:0007669"/>
    <property type="project" value="UniProtKB-EC"/>
</dbReference>
<reference evidence="4 5" key="1">
    <citation type="submission" date="2018-06" db="EMBL/GenBank/DDBJ databases">
        <title>Genomic Encyclopedia of Type Strains, Phase IV (KMG-IV): sequencing the most valuable type-strain genomes for metagenomic binning, comparative biology and taxonomic classification.</title>
        <authorList>
            <person name="Goeker M."/>
        </authorList>
    </citation>
    <scope>NUCLEOTIDE SEQUENCE [LARGE SCALE GENOMIC DNA]</scope>
    <source>
        <strain evidence="4 5">DSM 25520</strain>
    </source>
</reference>
<dbReference type="InterPro" id="IPR043128">
    <property type="entry name" value="Rev_trsase/Diguanyl_cyclase"/>
</dbReference>
<evidence type="ECO:0000256" key="2">
    <source>
        <dbReference type="ARBA" id="ARBA00034247"/>
    </source>
</evidence>
<dbReference type="InterPro" id="IPR029787">
    <property type="entry name" value="Nucleotide_cyclase"/>
</dbReference>
<dbReference type="Pfam" id="PF00990">
    <property type="entry name" value="GGDEF"/>
    <property type="match status" value="1"/>
</dbReference>
<dbReference type="InterPro" id="IPR000160">
    <property type="entry name" value="GGDEF_dom"/>
</dbReference>
<dbReference type="Proteomes" id="UP000253628">
    <property type="component" value="Unassembled WGS sequence"/>
</dbReference>
<dbReference type="PANTHER" id="PTHR45138">
    <property type="entry name" value="REGULATORY COMPONENTS OF SENSORY TRANSDUCTION SYSTEM"/>
    <property type="match status" value="1"/>
</dbReference>
<evidence type="ECO:0000313" key="5">
    <source>
        <dbReference type="Proteomes" id="UP000253628"/>
    </source>
</evidence>
<protein>
    <recommendedName>
        <fullName evidence="1">diguanylate cyclase</fullName>
        <ecNumber evidence="1">2.7.7.65</ecNumber>
    </recommendedName>
</protein>
<name>A0A366HEK3_9BURK</name>
<dbReference type="AlphaFoldDB" id="A0A366HEK3"/>
<dbReference type="NCBIfam" id="TIGR00254">
    <property type="entry name" value="GGDEF"/>
    <property type="match status" value="1"/>
</dbReference>
<dbReference type="InterPro" id="IPR050469">
    <property type="entry name" value="Diguanylate_Cyclase"/>
</dbReference>
<sequence length="236" mass="26094">MVDTELFEVEMTALMRAQEAAAKTNLDAGQYRHALVDLVQHFQRLMRETHRLIRHGDRTEAELNTVNAKLRQLSAELDYKARYDNLTGTLNRGAVFEQAQRHLRETSLSVIILDIDYFKRINDTFGHPTGDAVICELVDRLAATLAGRGEIGRVGGEEFTILLPGTALQESVSIAESIRQHIAGTAFSCLPSSHPVTASFGVSWNVSGTAFELAYSNTDAALYQAKNLGRNQVVAY</sequence>